<feature type="transmembrane region" description="Helical" evidence="2">
    <location>
        <begin position="536"/>
        <end position="555"/>
    </location>
</feature>
<feature type="region of interest" description="Disordered" evidence="1">
    <location>
        <begin position="1"/>
        <end position="22"/>
    </location>
</feature>
<feature type="transmembrane region" description="Helical" evidence="2">
    <location>
        <begin position="510"/>
        <end position="529"/>
    </location>
</feature>
<evidence type="ECO:0000256" key="2">
    <source>
        <dbReference type="SAM" id="Phobius"/>
    </source>
</evidence>
<keyword evidence="2" id="KW-0472">Membrane</keyword>
<dbReference type="PANTHER" id="PTHR38454:SF1">
    <property type="entry name" value="INTEGRAL MEMBRANE PROTEIN"/>
    <property type="match status" value="1"/>
</dbReference>
<feature type="transmembrane region" description="Helical" evidence="2">
    <location>
        <begin position="129"/>
        <end position="151"/>
    </location>
</feature>
<dbReference type="InterPro" id="IPR018580">
    <property type="entry name" value="Uncharacterised_YfhO"/>
</dbReference>
<evidence type="ECO:0000256" key="1">
    <source>
        <dbReference type="SAM" id="MobiDB-lite"/>
    </source>
</evidence>
<feature type="transmembrane region" description="Helical" evidence="2">
    <location>
        <begin position="205"/>
        <end position="222"/>
    </location>
</feature>
<reference evidence="3" key="1">
    <citation type="journal article" date="2020" name="mSystems">
        <title>Genome- and Community-Level Interaction Insights into Carbon Utilization and Element Cycling Functions of Hydrothermarchaeota in Hydrothermal Sediment.</title>
        <authorList>
            <person name="Zhou Z."/>
            <person name="Liu Y."/>
            <person name="Xu W."/>
            <person name="Pan J."/>
            <person name="Luo Z.H."/>
            <person name="Li M."/>
        </authorList>
    </citation>
    <scope>NUCLEOTIDE SEQUENCE [LARGE SCALE GENOMIC DNA]</scope>
    <source>
        <strain evidence="3">SpSt-210</strain>
    </source>
</reference>
<keyword evidence="2" id="KW-1133">Transmembrane helix</keyword>
<dbReference type="PANTHER" id="PTHR38454">
    <property type="entry name" value="INTEGRAL MEMBRANE PROTEIN-RELATED"/>
    <property type="match status" value="1"/>
</dbReference>
<sequence length="858" mass="93283">MAKPLLDRNLPGQRPGASPQQGSRLWPAPIWLRRGSPALIDLGFLGGFWLLYFWPLLVRQEYLIPYDIIEQHYMFQAFVHRSLVAGQAPWWTPHILGGYPLTADPLTMLFYPPALAMHALAWREVLLPYLYLEWLAALHVLWAAAGTYLLARSLTGSRAGAVLAALTYAFGAFFAMHLPHLSALAGLSWLPWIVLAFRRALRERSLFWIGLAALAFGMMALAGHALTLLQTGYLLGGLTLLASWFHSPGARAPHAALAIPDRSLDQSMEVAEPPGDSQPATRAGTSWGQPSWLATLRVHGSILLMGLVVLALGTALAMIQLLPSWELSVRTERANFPYEEAVVSSIQPHWLVTMALPNFFATDGPAPYWGSGDPAETNLYAGLLPLFLAALGVVRARPEDRRVTALLAAGALLALVLAFGEHTWVYRIAYDLLPGVDRVRRPANYVALLHLALALLAAYGVKALEREPAGGGSSRMLLRWLRWALLLALGLLVLGAFLLARSAGGPGQQVMQGIVDGVVLAGLVLLAAYSAMLARVHWHLALSLLLVLLVGIAAFDLGTATASATYKHHRMRPDSYIGLDWAGDPSAPTVRLLLEAQRSALPERFRILPKQAGSIWENGPLVWRLDSAWGYSVLWPTYYRELFDAATADPNSPLFDLLNVRYLLTPGPIEEVSPGGRPEKFALVHQGAPWIYENRSVGPRVWVASQAIPLPEAEQISYVREHAGALRDVVVLDEGVPIPPIGRPGSQGSGPAGSAEILRYENTRVVIRASLAEPAFVVLADTDYPGWRASVDGEPAQLYRADHAFRAVWVPAGDHEVELRFVPSTLLLGAVVSGLALLATAGLLALGYSRSRARSSGP</sequence>
<keyword evidence="2" id="KW-0812">Transmembrane</keyword>
<comment type="caution">
    <text evidence="3">The sequence shown here is derived from an EMBL/GenBank/DDBJ whole genome shotgun (WGS) entry which is preliminary data.</text>
</comment>
<feature type="transmembrane region" description="Helical" evidence="2">
    <location>
        <begin position="826"/>
        <end position="848"/>
    </location>
</feature>
<evidence type="ECO:0008006" key="4">
    <source>
        <dbReference type="Google" id="ProtNLM"/>
    </source>
</evidence>
<dbReference type="Pfam" id="PF09586">
    <property type="entry name" value="YfhO"/>
    <property type="match status" value="1"/>
</dbReference>
<gene>
    <name evidence="3" type="ORF">ENP34_10960</name>
</gene>
<feature type="transmembrane region" description="Helical" evidence="2">
    <location>
        <begin position="484"/>
        <end position="504"/>
    </location>
</feature>
<evidence type="ECO:0000313" key="3">
    <source>
        <dbReference type="EMBL" id="HEG91939.1"/>
    </source>
</evidence>
<name>A0A831TH18_9BACT</name>
<organism evidence="3">
    <name type="scientific">Thermorudis peleae</name>
    <dbReference type="NCBI Taxonomy" id="1382356"/>
    <lineage>
        <taxon>Bacteria</taxon>
        <taxon>Pseudomonadati</taxon>
        <taxon>Thermomicrobiota</taxon>
        <taxon>Thermomicrobia</taxon>
        <taxon>Thermomicrobia incertae sedis</taxon>
        <taxon>Thermorudis</taxon>
    </lineage>
</organism>
<proteinExistence type="predicted"/>
<protein>
    <recommendedName>
        <fullName evidence="4">YfhO family protein</fullName>
    </recommendedName>
</protein>
<accession>A0A831TH18</accession>
<feature type="transmembrane region" description="Helical" evidence="2">
    <location>
        <begin position="445"/>
        <end position="464"/>
    </location>
</feature>
<feature type="transmembrane region" description="Helical" evidence="2">
    <location>
        <begin position="38"/>
        <end position="57"/>
    </location>
</feature>
<feature type="transmembrane region" description="Helical" evidence="2">
    <location>
        <begin position="181"/>
        <end position="198"/>
    </location>
</feature>
<dbReference type="EMBL" id="DSIY01000256">
    <property type="protein sequence ID" value="HEG91939.1"/>
    <property type="molecule type" value="Genomic_DNA"/>
</dbReference>
<feature type="transmembrane region" description="Helical" evidence="2">
    <location>
        <begin position="302"/>
        <end position="322"/>
    </location>
</feature>
<dbReference type="AlphaFoldDB" id="A0A831TH18"/>
<feature type="transmembrane region" description="Helical" evidence="2">
    <location>
        <begin position="403"/>
        <end position="425"/>
    </location>
</feature>